<evidence type="ECO:0000256" key="1">
    <source>
        <dbReference type="SAM" id="MobiDB-lite"/>
    </source>
</evidence>
<feature type="region of interest" description="Disordered" evidence="1">
    <location>
        <begin position="611"/>
        <end position="644"/>
    </location>
</feature>
<feature type="compositionally biased region" description="Pro residues" evidence="1">
    <location>
        <begin position="662"/>
        <end position="673"/>
    </location>
</feature>
<accession>A0A165I6X3</accession>
<reference evidence="2 3" key="1">
    <citation type="journal article" date="2016" name="Mol. Biol. Evol.">
        <title>Comparative Genomics of Early-Diverging Mushroom-Forming Fungi Provides Insights into the Origins of Lignocellulose Decay Capabilities.</title>
        <authorList>
            <person name="Nagy L.G."/>
            <person name="Riley R."/>
            <person name="Tritt A."/>
            <person name="Adam C."/>
            <person name="Daum C."/>
            <person name="Floudas D."/>
            <person name="Sun H."/>
            <person name="Yadav J.S."/>
            <person name="Pangilinan J."/>
            <person name="Larsson K.H."/>
            <person name="Matsuura K."/>
            <person name="Barry K."/>
            <person name="Labutti K."/>
            <person name="Kuo R."/>
            <person name="Ohm R.A."/>
            <person name="Bhattacharya S.S."/>
            <person name="Shirouzu T."/>
            <person name="Yoshinaga Y."/>
            <person name="Martin F.M."/>
            <person name="Grigoriev I.V."/>
            <person name="Hibbett D.S."/>
        </authorList>
    </citation>
    <scope>NUCLEOTIDE SEQUENCE [LARGE SCALE GENOMIC DNA]</scope>
    <source>
        <strain evidence="2 3">HHB12733</strain>
    </source>
</reference>
<feature type="compositionally biased region" description="Polar residues" evidence="1">
    <location>
        <begin position="419"/>
        <end position="439"/>
    </location>
</feature>
<feature type="region of interest" description="Disordered" evidence="1">
    <location>
        <begin position="521"/>
        <end position="550"/>
    </location>
</feature>
<evidence type="ECO:0000313" key="2">
    <source>
        <dbReference type="EMBL" id="KZT60204.1"/>
    </source>
</evidence>
<dbReference type="EMBL" id="KV423933">
    <property type="protein sequence ID" value="KZT60204.1"/>
    <property type="molecule type" value="Genomic_DNA"/>
</dbReference>
<keyword evidence="3" id="KW-1185">Reference proteome</keyword>
<gene>
    <name evidence="2" type="ORF">CALCODRAFT_533883</name>
</gene>
<proteinExistence type="predicted"/>
<dbReference type="AlphaFoldDB" id="A0A165I6X3"/>
<feature type="region of interest" description="Disordered" evidence="1">
    <location>
        <begin position="1"/>
        <end position="55"/>
    </location>
</feature>
<feature type="region of interest" description="Disordered" evidence="1">
    <location>
        <begin position="387"/>
        <end position="453"/>
    </location>
</feature>
<feature type="compositionally biased region" description="Polar residues" evidence="1">
    <location>
        <begin position="720"/>
        <end position="742"/>
    </location>
</feature>
<organism evidence="2 3">
    <name type="scientific">Calocera cornea HHB12733</name>
    <dbReference type="NCBI Taxonomy" id="1353952"/>
    <lineage>
        <taxon>Eukaryota</taxon>
        <taxon>Fungi</taxon>
        <taxon>Dikarya</taxon>
        <taxon>Basidiomycota</taxon>
        <taxon>Agaricomycotina</taxon>
        <taxon>Dacrymycetes</taxon>
        <taxon>Dacrymycetales</taxon>
        <taxon>Dacrymycetaceae</taxon>
        <taxon>Calocera</taxon>
    </lineage>
</organism>
<protein>
    <submittedName>
        <fullName evidence="2">Uncharacterized protein</fullName>
    </submittedName>
</protein>
<evidence type="ECO:0000313" key="3">
    <source>
        <dbReference type="Proteomes" id="UP000076842"/>
    </source>
</evidence>
<feature type="region of interest" description="Disordered" evidence="1">
    <location>
        <begin position="662"/>
        <end position="689"/>
    </location>
</feature>
<dbReference type="STRING" id="1353952.A0A165I6X3"/>
<feature type="region of interest" description="Disordered" evidence="1">
    <location>
        <begin position="709"/>
        <end position="807"/>
    </location>
</feature>
<dbReference type="Proteomes" id="UP000076842">
    <property type="component" value="Unassembled WGS sequence"/>
</dbReference>
<dbReference type="InParanoid" id="A0A165I6X3"/>
<name>A0A165I6X3_9BASI</name>
<sequence length="894" mass="94896">MGAQPRSGSLRPLDASTRTHEAGLPTRQRKVPAGGLQELADRHRSQPSSPPTAEDLQTTLSNTLQLALASTSATDSAQVFYNALDSVLTSYTQLTDPNQLPLHLRQIMRIIQFSRGAPADVIQLAFEQAIDQAFSSLRGNTDLPGLLRTIFVAGYRQYGQQLGDLPTPALALSSGELEAVMAVKGLRPTVDFSPVVLSPLSLIQDSQPTLTPPSAPLLPPVVPNWLALFDTVPSFGETIRTLDGFPVVVWGTGNYPRTLFHELPANPGALGRNIWPPRPTRYLNRDTHLSLKNDIEHWLDISPMKGHVQWSLLHRALRQSGCMIKNFHRIIPLPGSTGSNSFHYHFKSVSMWALFRGVWDGHMTIEKLPSNSASILDVDWTSVYQSTRSQPTTAAPTKGEDAPETSLPAKRKAKRSLKAQASQLDHPASPSSRLPQPATTALLPNEPAASPPTGVASTILPAVPMLVAPEPALPIAQIHGVPQPAAATVSPAEPAASPPEGLSSAILPALPLLVAPEPAPPISQAHGVPQPAEATVSPAEPAGSQPEGVSGTLLSAVPLLVAHEPALPIAPFCGVPQPAAPTVSPAEPTASQPQGVSSAILPALPLLVAPEPAPPLSQAHGVPQPAQATVSPAEPAGSQPEGVSGTLLSRLPLLVAPEPPPPIAHFPNVPQPAAPTVSPAEPTASQPQGVSSAILPALPLLVAPEPAPPIAHAHGVPQPAQATVSPTQPAVEQTEPASTQAKPPSPAEPRRSSRFKPPRPIRATTLPSSKKKESIPTFRSPVAAPLPLLKRKSDSAFPPPPSTEHARKRVRFAFDFSNDLDENDPRYVEDFNAEFERFWDGTIDPRSLPDRKDEQFSFAEWVRTEAVADSPLARPDTTIRAAYAAYRKSELASA</sequence>